<dbReference type="CDD" id="cd00117">
    <property type="entry name" value="TFP"/>
    <property type="match status" value="1"/>
</dbReference>
<dbReference type="SUPFAM" id="SSF57302">
    <property type="entry name" value="Snake toxin-like"/>
    <property type="match status" value="1"/>
</dbReference>
<feature type="domain" description="UPAR/Ly6" evidence="3">
    <location>
        <begin position="34"/>
        <end position="124"/>
    </location>
</feature>
<feature type="signal peptide" evidence="2">
    <location>
        <begin position="1"/>
        <end position="26"/>
    </location>
</feature>
<feature type="chain" id="PRO_5017962454" description="UPAR/Ly6 domain-containing protein" evidence="2">
    <location>
        <begin position="27"/>
        <end position="138"/>
    </location>
</feature>
<dbReference type="Proteomes" id="UP000275408">
    <property type="component" value="Unassembled WGS sequence"/>
</dbReference>
<evidence type="ECO:0000313" key="5">
    <source>
        <dbReference type="Proteomes" id="UP000275408"/>
    </source>
</evidence>
<organism evidence="4 5">
    <name type="scientific">Pocillopora damicornis</name>
    <name type="common">Cauliflower coral</name>
    <name type="synonym">Millepora damicornis</name>
    <dbReference type="NCBI Taxonomy" id="46731"/>
    <lineage>
        <taxon>Eukaryota</taxon>
        <taxon>Metazoa</taxon>
        <taxon>Cnidaria</taxon>
        <taxon>Anthozoa</taxon>
        <taxon>Hexacorallia</taxon>
        <taxon>Scleractinia</taxon>
        <taxon>Astrocoeniina</taxon>
        <taxon>Pocilloporidae</taxon>
        <taxon>Pocillopora</taxon>
    </lineage>
</organism>
<keyword evidence="5" id="KW-1185">Reference proteome</keyword>
<reference evidence="4 5" key="1">
    <citation type="journal article" date="2018" name="Sci. Rep.">
        <title>Comparative analysis of the Pocillopora damicornis genome highlights role of immune system in coral evolution.</title>
        <authorList>
            <person name="Cunning R."/>
            <person name="Bay R.A."/>
            <person name="Gillette P."/>
            <person name="Baker A.C."/>
            <person name="Traylor-Knowles N."/>
        </authorList>
    </citation>
    <scope>NUCLEOTIDE SEQUENCE [LARGE SCALE GENOMIC DNA]</scope>
    <source>
        <strain evidence="4">RSMAS</strain>
        <tissue evidence="4">Whole animal</tissue>
    </source>
</reference>
<keyword evidence="1 2" id="KW-0732">Signal</keyword>
<dbReference type="AlphaFoldDB" id="A0A3M6TYS5"/>
<dbReference type="PROSITE" id="PS00983">
    <property type="entry name" value="LY6_UPAR"/>
    <property type="match status" value="1"/>
</dbReference>
<accession>A0A3M6TYS5</accession>
<gene>
    <name evidence="4" type="ORF">pdam_00000521</name>
</gene>
<evidence type="ECO:0000256" key="1">
    <source>
        <dbReference type="ARBA" id="ARBA00022729"/>
    </source>
</evidence>
<comment type="caution">
    <text evidence="4">The sequence shown here is derived from an EMBL/GenBank/DDBJ whole genome shotgun (WGS) entry which is preliminary data.</text>
</comment>
<protein>
    <recommendedName>
        <fullName evidence="3">UPAR/Ly6 domain-containing protein</fullName>
    </recommendedName>
</protein>
<evidence type="ECO:0000313" key="4">
    <source>
        <dbReference type="EMBL" id="RMX46418.1"/>
    </source>
</evidence>
<dbReference type="InterPro" id="IPR045860">
    <property type="entry name" value="Snake_toxin-like_sf"/>
</dbReference>
<sequence>MESWRGIKLFLAVFILSSFLKNESIAGPTAVSSLQCYTCYAETSWKDCDKDRTLHVCEEDDDVCAKVEVNRGYINGTLLLQYSRHCAIASYCSDKECKSHGWACKIDCCHENRCNTGPTTWANLMLVVAIFCLQAIIH</sequence>
<evidence type="ECO:0000256" key="2">
    <source>
        <dbReference type="SAM" id="SignalP"/>
    </source>
</evidence>
<dbReference type="EMBL" id="RCHS01002704">
    <property type="protein sequence ID" value="RMX46418.1"/>
    <property type="molecule type" value="Genomic_DNA"/>
</dbReference>
<dbReference type="InterPro" id="IPR016054">
    <property type="entry name" value="LY6_UPA_recep-like"/>
</dbReference>
<proteinExistence type="predicted"/>
<dbReference type="Pfam" id="PF00021">
    <property type="entry name" value="UPAR_LY6"/>
    <property type="match status" value="1"/>
</dbReference>
<dbReference type="Gene3D" id="2.10.60.10">
    <property type="entry name" value="CD59"/>
    <property type="match status" value="1"/>
</dbReference>
<dbReference type="SMART" id="SM00134">
    <property type="entry name" value="LU"/>
    <property type="match status" value="1"/>
</dbReference>
<name>A0A3M6TYS5_POCDA</name>
<dbReference type="InterPro" id="IPR018363">
    <property type="entry name" value="CD59_antigen_CS"/>
</dbReference>
<evidence type="ECO:0000259" key="3">
    <source>
        <dbReference type="SMART" id="SM00134"/>
    </source>
</evidence>